<dbReference type="GO" id="GO:0032259">
    <property type="term" value="P:methylation"/>
    <property type="evidence" value="ECO:0007669"/>
    <property type="project" value="UniProtKB-KW"/>
</dbReference>
<dbReference type="EMBL" id="CP035758">
    <property type="protein sequence ID" value="QBD77040.1"/>
    <property type="molecule type" value="Genomic_DNA"/>
</dbReference>
<dbReference type="PANTHER" id="PTHR43591">
    <property type="entry name" value="METHYLTRANSFERASE"/>
    <property type="match status" value="1"/>
</dbReference>
<name>A0A4P6JPH6_KTERU</name>
<dbReference type="SUPFAM" id="SSF53335">
    <property type="entry name" value="S-adenosyl-L-methionine-dependent methyltransferases"/>
    <property type="match status" value="1"/>
</dbReference>
<dbReference type="OrthoDB" id="9772751at2"/>
<gene>
    <name evidence="2" type="ORF">EPA93_13915</name>
</gene>
<dbReference type="Gene3D" id="3.40.50.150">
    <property type="entry name" value="Vaccinia Virus protein VP39"/>
    <property type="match status" value="1"/>
</dbReference>
<proteinExistence type="predicted"/>
<feature type="domain" description="Methyltransferase" evidence="1">
    <location>
        <begin position="50"/>
        <end position="149"/>
    </location>
</feature>
<evidence type="ECO:0000259" key="1">
    <source>
        <dbReference type="Pfam" id="PF13649"/>
    </source>
</evidence>
<reference evidence="2 3" key="1">
    <citation type="submission" date="2019-01" db="EMBL/GenBank/DDBJ databases">
        <title>Ktedonosporobacter rubrisoli SCAWS-G2.</title>
        <authorList>
            <person name="Huang Y."/>
            <person name="Yan B."/>
        </authorList>
    </citation>
    <scope>NUCLEOTIDE SEQUENCE [LARGE SCALE GENOMIC DNA]</scope>
    <source>
        <strain evidence="2 3">SCAWS-G2</strain>
    </source>
</reference>
<dbReference type="InterPro" id="IPR029063">
    <property type="entry name" value="SAM-dependent_MTases_sf"/>
</dbReference>
<dbReference type="Pfam" id="PF13649">
    <property type="entry name" value="Methyltransf_25"/>
    <property type="match status" value="1"/>
</dbReference>
<evidence type="ECO:0000313" key="2">
    <source>
        <dbReference type="EMBL" id="QBD77040.1"/>
    </source>
</evidence>
<keyword evidence="2" id="KW-0489">Methyltransferase</keyword>
<dbReference type="RefSeq" id="WP_129888104.1">
    <property type="nucleotide sequence ID" value="NZ_CP035758.1"/>
</dbReference>
<dbReference type="GO" id="GO:0008168">
    <property type="term" value="F:methyltransferase activity"/>
    <property type="evidence" value="ECO:0007669"/>
    <property type="project" value="UniProtKB-KW"/>
</dbReference>
<dbReference type="KEGG" id="kbs:EPA93_13915"/>
<sequence>MQKDIPELNWQNWMQRWDHQQNYYLPEREGRFAAMLDVLEALLPESFVALDLACGPGSISQRLLSRFQQASCIAVDIDPILLLLGQQTLGTMQGRLRWVDADISQPSWITQLGEEHVDAILSTTALHWLPASTLMDLYRQLGTLLRPGGIFLNGDHFGFAPHMPSFTRVCEHEQEHWSEEANKAGNENWEMWWEALRREPGMEALFAERERRFSGKTKPPEALVDVHLAALRDAGFHEVGVIWQRLDNRVVMAVR</sequence>
<keyword evidence="3" id="KW-1185">Reference proteome</keyword>
<organism evidence="2 3">
    <name type="scientific">Ktedonosporobacter rubrisoli</name>
    <dbReference type="NCBI Taxonomy" id="2509675"/>
    <lineage>
        <taxon>Bacteria</taxon>
        <taxon>Bacillati</taxon>
        <taxon>Chloroflexota</taxon>
        <taxon>Ktedonobacteria</taxon>
        <taxon>Ktedonobacterales</taxon>
        <taxon>Ktedonosporobacteraceae</taxon>
        <taxon>Ktedonosporobacter</taxon>
    </lineage>
</organism>
<dbReference type="Proteomes" id="UP000290365">
    <property type="component" value="Chromosome"/>
</dbReference>
<dbReference type="AlphaFoldDB" id="A0A4P6JPH6"/>
<evidence type="ECO:0000313" key="3">
    <source>
        <dbReference type="Proteomes" id="UP000290365"/>
    </source>
</evidence>
<accession>A0A4P6JPH6</accession>
<protein>
    <submittedName>
        <fullName evidence="2">Class I SAM-dependent methyltransferase</fullName>
    </submittedName>
</protein>
<dbReference type="InterPro" id="IPR041698">
    <property type="entry name" value="Methyltransf_25"/>
</dbReference>
<keyword evidence="2" id="KW-0808">Transferase</keyword>
<dbReference type="CDD" id="cd02440">
    <property type="entry name" value="AdoMet_MTases"/>
    <property type="match status" value="1"/>
</dbReference>